<dbReference type="GO" id="GO:0004030">
    <property type="term" value="F:aldehyde dehydrogenase [NAD(P)+] activity"/>
    <property type="evidence" value="ECO:0007669"/>
    <property type="project" value="InterPro"/>
</dbReference>
<dbReference type="PANTHER" id="PTHR43217:SF1">
    <property type="entry name" value="SUCCINATE SEMIALDEHYDE DEHYDROGENASE [NAD(P)+] SAD"/>
    <property type="match status" value="1"/>
</dbReference>
<evidence type="ECO:0000256" key="2">
    <source>
        <dbReference type="ARBA" id="ARBA00022857"/>
    </source>
</evidence>
<dbReference type="Pfam" id="PF00171">
    <property type="entry name" value="Aldedh"/>
    <property type="match status" value="1"/>
</dbReference>
<dbReference type="GO" id="GO:0006099">
    <property type="term" value="P:tricarboxylic acid cycle"/>
    <property type="evidence" value="ECO:0000318"/>
    <property type="project" value="GO_Central"/>
</dbReference>
<evidence type="ECO:0000256" key="3">
    <source>
        <dbReference type="ARBA" id="ARBA00023002"/>
    </source>
</evidence>
<dbReference type="RefSeq" id="XP_001452080.1">
    <property type="nucleotide sequence ID" value="XM_001452043.1"/>
</dbReference>
<organism evidence="5 6">
    <name type="scientific">Paramecium tetraurelia</name>
    <dbReference type="NCBI Taxonomy" id="5888"/>
    <lineage>
        <taxon>Eukaryota</taxon>
        <taxon>Sar</taxon>
        <taxon>Alveolata</taxon>
        <taxon>Ciliophora</taxon>
        <taxon>Intramacronucleata</taxon>
        <taxon>Oligohymenophorea</taxon>
        <taxon>Peniculida</taxon>
        <taxon>Parameciidae</taxon>
        <taxon>Paramecium</taxon>
    </lineage>
</organism>
<dbReference type="KEGG" id="ptm:GSPATT00018879001"/>
<keyword evidence="2" id="KW-0521">NADP</keyword>
<dbReference type="OMA" id="NWYGFNV"/>
<name>A0DNR6_PARTE</name>
<dbReference type="Gene3D" id="3.40.309.10">
    <property type="entry name" value="Aldehyde Dehydrogenase, Chain A, domain 2"/>
    <property type="match status" value="1"/>
</dbReference>
<dbReference type="InterPro" id="IPR044148">
    <property type="entry name" value="ALDH_GabD1-like"/>
</dbReference>
<dbReference type="GeneID" id="5037865"/>
<accession>A0DNR6</accession>
<dbReference type="InterPro" id="IPR016162">
    <property type="entry name" value="Ald_DH_N"/>
</dbReference>
<dbReference type="SUPFAM" id="SSF53720">
    <property type="entry name" value="ALDH-like"/>
    <property type="match status" value="1"/>
</dbReference>
<comment type="similarity">
    <text evidence="1">Belongs to the aldehyde dehydrogenase family.</text>
</comment>
<protein>
    <recommendedName>
        <fullName evidence="4">Aldehyde dehydrogenase domain-containing protein</fullName>
    </recommendedName>
</protein>
<dbReference type="GO" id="GO:0004777">
    <property type="term" value="F:succinate-semialdehyde dehydrogenase (NAD+) activity"/>
    <property type="evidence" value="ECO:0000318"/>
    <property type="project" value="GO_Central"/>
</dbReference>
<proteinExistence type="inferred from homology"/>
<gene>
    <name evidence="5" type="ORF">GSPATT00018879001</name>
</gene>
<dbReference type="OrthoDB" id="310895at2759"/>
<dbReference type="HOGENOM" id="CLU_005391_1_0_1"/>
<dbReference type="InterPro" id="IPR016161">
    <property type="entry name" value="Ald_DH/histidinol_DH"/>
</dbReference>
<evidence type="ECO:0000313" key="5">
    <source>
        <dbReference type="EMBL" id="CAK84683.1"/>
    </source>
</evidence>
<dbReference type="Gene3D" id="3.40.605.10">
    <property type="entry name" value="Aldehyde Dehydrogenase, Chain A, domain 1"/>
    <property type="match status" value="1"/>
</dbReference>
<dbReference type="EMBL" id="CT868518">
    <property type="protein sequence ID" value="CAK84683.1"/>
    <property type="molecule type" value="Genomic_DNA"/>
</dbReference>
<dbReference type="CDD" id="cd07100">
    <property type="entry name" value="ALDH_SSADH1_GabD1"/>
    <property type="match status" value="1"/>
</dbReference>
<dbReference type="InterPro" id="IPR015590">
    <property type="entry name" value="Aldehyde_DH_dom"/>
</dbReference>
<dbReference type="InterPro" id="IPR047110">
    <property type="entry name" value="GABD/Sad-like"/>
</dbReference>
<keyword evidence="3" id="KW-0560">Oxidoreductase</keyword>
<feature type="domain" description="Aldehyde dehydrogenase" evidence="4">
    <location>
        <begin position="78"/>
        <end position="526"/>
    </location>
</feature>
<keyword evidence="6" id="KW-1185">Reference proteome</keyword>
<dbReference type="InParanoid" id="A0DNR6"/>
<dbReference type="InterPro" id="IPR016163">
    <property type="entry name" value="Ald_DH_C"/>
</dbReference>
<dbReference type="Proteomes" id="UP000000600">
    <property type="component" value="Unassembled WGS sequence"/>
</dbReference>
<reference evidence="5 6" key="1">
    <citation type="journal article" date="2006" name="Nature">
        <title>Global trends of whole-genome duplications revealed by the ciliate Paramecium tetraurelia.</title>
        <authorList>
            <consortium name="Genoscope"/>
            <person name="Aury J.-M."/>
            <person name="Jaillon O."/>
            <person name="Duret L."/>
            <person name="Noel B."/>
            <person name="Jubin C."/>
            <person name="Porcel B.M."/>
            <person name="Segurens B."/>
            <person name="Daubin V."/>
            <person name="Anthouard V."/>
            <person name="Aiach N."/>
            <person name="Arnaiz O."/>
            <person name="Billaut A."/>
            <person name="Beisson J."/>
            <person name="Blanc I."/>
            <person name="Bouhouche K."/>
            <person name="Camara F."/>
            <person name="Duharcourt S."/>
            <person name="Guigo R."/>
            <person name="Gogendeau D."/>
            <person name="Katinka M."/>
            <person name="Keller A.-M."/>
            <person name="Kissmehl R."/>
            <person name="Klotz C."/>
            <person name="Koll F."/>
            <person name="Le Moue A."/>
            <person name="Lepere C."/>
            <person name="Malinsky S."/>
            <person name="Nowacki M."/>
            <person name="Nowak J.K."/>
            <person name="Plattner H."/>
            <person name="Poulain J."/>
            <person name="Ruiz F."/>
            <person name="Serrano V."/>
            <person name="Zagulski M."/>
            <person name="Dessen P."/>
            <person name="Betermier M."/>
            <person name="Weissenbach J."/>
            <person name="Scarpelli C."/>
            <person name="Schachter V."/>
            <person name="Sperling L."/>
            <person name="Meyer E."/>
            <person name="Cohen J."/>
            <person name="Wincker P."/>
        </authorList>
    </citation>
    <scope>NUCLEOTIDE SEQUENCE [LARGE SCALE GENOMIC DNA]</scope>
    <source>
        <strain evidence="5 6">Stock d4-2</strain>
    </source>
</reference>
<dbReference type="FunFam" id="3.40.605.10:FF:000012">
    <property type="entry name" value="NAD-dependent succinate-semialdehyde dehydrogenase"/>
    <property type="match status" value="1"/>
</dbReference>
<dbReference type="PANTHER" id="PTHR43217">
    <property type="entry name" value="SUCCINATE SEMIALDEHYDE DEHYDROGENASE [NAD(P)+] SAD"/>
    <property type="match status" value="1"/>
</dbReference>
<evidence type="ECO:0000256" key="1">
    <source>
        <dbReference type="ARBA" id="ARBA00009986"/>
    </source>
</evidence>
<dbReference type="STRING" id="5888.A0DNR6"/>
<evidence type="ECO:0000313" key="6">
    <source>
        <dbReference type="Proteomes" id="UP000000600"/>
    </source>
</evidence>
<dbReference type="eggNOG" id="KOG2451">
    <property type="taxonomic scope" value="Eukaryota"/>
</dbReference>
<evidence type="ECO:0000259" key="4">
    <source>
        <dbReference type="Pfam" id="PF00171"/>
    </source>
</evidence>
<dbReference type="AlphaFoldDB" id="A0DNR6"/>
<sequence length="529" mass="59581">MSIVEYHLFIKTCIICFYLDSCLILSLFRDLNEYLQYIKRQCVQQLTAKYQLISIIWIYDDVSIFINNIKYLQSIMRQFISKNPATKQVLGEFKFLNDQELNHVIQQSKEGYQINKNSSFQIKSEKLLKLADLLNQNQEKYAKLISYEIGKPISQSMAEVKKSQNYCKYYAENINKYLQPQRVKTEAKNSYVQYSPIGTIYSISPFNFPFWLCFKPIIPMLAVGNAVIHRPSDSTGLCGLALQELFTSAGFDGNIFQNAFTTAQQLDQVMAHPQIQGVSFTGSTAAGSIIGATAGKYLKRSVLELGGSDPFCILQNANVELAVQLALKSRVANCGQVCFSAKRFIVHFQYYDIFKEKLVNALEKLKIGDPLLETTELGPMAREDLITNILNQIKKGVDGGAKIVYGGKRLKENENFMLPTVVEVDEQNVLAKEETFGPLFSLIKANSNDEILRIANNTSYGLGAVVVSNDKKEIEQFVNHLEAGMVFVNEIVKSDQRLPSGGIKGSGYGRECGEWGVQNFSNIKTVWIE</sequence>